<comment type="caution">
    <text evidence="1">The sequence shown here is derived from an EMBL/GenBank/DDBJ whole genome shotgun (WGS) entry which is preliminary data.</text>
</comment>
<protein>
    <submittedName>
        <fullName evidence="1">Uncharacterized protein</fullName>
    </submittedName>
</protein>
<evidence type="ECO:0000313" key="2">
    <source>
        <dbReference type="Proteomes" id="UP000032274"/>
    </source>
</evidence>
<dbReference type="Proteomes" id="UP000032274">
    <property type="component" value="Unassembled WGS sequence"/>
</dbReference>
<evidence type="ECO:0000313" key="1">
    <source>
        <dbReference type="EMBL" id="KIU01251.1"/>
    </source>
</evidence>
<accession>A0AA40JPK1</accession>
<proteinExistence type="predicted"/>
<sequence>EGGYAAAAGGSAGTGHHGEQLGLVGMGDEALGAAEAIDVAVADRPGLHCAAVRSDVRLGEGEAGDDLAAGDARQPLGLLLGRACHHQPLRADADIGAEAGAEGRRGAAELDRDLAFLEHRQPQAAIVLGDRQAEQAERLHLADHLGGDGVRGLHLGFEWAQALAHEAADRIDQRI</sequence>
<organism evidence="1 2">
    <name type="scientific">Staphylococcus aureus</name>
    <dbReference type="NCBI Taxonomy" id="1280"/>
    <lineage>
        <taxon>Bacteria</taxon>
        <taxon>Bacillati</taxon>
        <taxon>Bacillota</taxon>
        <taxon>Bacilli</taxon>
        <taxon>Bacillales</taxon>
        <taxon>Staphylococcaceae</taxon>
        <taxon>Staphylococcus</taxon>
    </lineage>
</organism>
<dbReference type="AlphaFoldDB" id="A0AA40JPK1"/>
<gene>
    <name evidence="1" type="ORF">QU38_02380</name>
</gene>
<dbReference type="EMBL" id="JXIG01000508">
    <property type="protein sequence ID" value="KIU01251.1"/>
    <property type="molecule type" value="Genomic_DNA"/>
</dbReference>
<feature type="non-terminal residue" evidence="1">
    <location>
        <position position="1"/>
    </location>
</feature>
<feature type="non-terminal residue" evidence="1">
    <location>
        <position position="175"/>
    </location>
</feature>
<name>A0AA40JPK1_STAAU</name>
<reference evidence="1 2" key="1">
    <citation type="submission" date="2015-01" db="EMBL/GenBank/DDBJ databases">
        <title>Characterization of Swiss Staphylococcus aureus strains involved in food poisoning.</title>
        <authorList>
            <person name="Crovadore J."/>
            <person name="Chablais R."/>
            <person name="Tonacini J."/>
            <person name="Schnyder B."/>
            <person name="Lefort F."/>
        </authorList>
    </citation>
    <scope>NUCLEOTIDE SEQUENCE [LARGE SCALE GENOMIC DNA]</scope>
    <source>
        <strain evidence="1 2">SA-120</strain>
    </source>
</reference>